<dbReference type="InterPro" id="IPR010982">
    <property type="entry name" value="Lambda_DNA-bd_dom_sf"/>
</dbReference>
<organism evidence="2 4">
    <name type="scientific">Citrobacter freundii</name>
    <dbReference type="NCBI Taxonomy" id="546"/>
    <lineage>
        <taxon>Bacteria</taxon>
        <taxon>Pseudomonadati</taxon>
        <taxon>Pseudomonadota</taxon>
        <taxon>Gammaproteobacteria</taxon>
        <taxon>Enterobacterales</taxon>
        <taxon>Enterobacteriaceae</taxon>
        <taxon>Citrobacter</taxon>
        <taxon>Citrobacter freundii complex</taxon>
    </lineage>
</organism>
<dbReference type="RefSeq" id="WP_071687316.1">
    <property type="nucleotide sequence ID" value="NZ_CAYEWG010000051.1"/>
</dbReference>
<dbReference type="CDD" id="cd00093">
    <property type="entry name" value="HTH_XRE"/>
    <property type="match status" value="1"/>
</dbReference>
<dbReference type="EMBL" id="ABOSXX010000045">
    <property type="protein sequence ID" value="ELV3682481.1"/>
    <property type="molecule type" value="Genomic_DNA"/>
</dbReference>
<accession>A0AAD1TWC1</accession>
<reference evidence="3" key="2">
    <citation type="submission" date="2023-05" db="EMBL/GenBank/DDBJ databases">
        <authorList>
            <consortium name="Clinical and Environmental Microbiology Branch: Whole genome sequencing antimicrobial resistance pathogens in the healthcare setting"/>
        </authorList>
    </citation>
    <scope>NUCLEOTIDE SEQUENCE</scope>
    <source>
        <strain evidence="3">2023GN-00287</strain>
    </source>
</reference>
<evidence type="ECO:0000313" key="2">
    <source>
        <dbReference type="EMBL" id="CAH6589878.1"/>
    </source>
</evidence>
<dbReference type="EMBL" id="OW995941">
    <property type="protein sequence ID" value="CAH6589878.1"/>
    <property type="molecule type" value="Genomic_DNA"/>
</dbReference>
<proteinExistence type="predicted"/>
<dbReference type="Proteomes" id="UP001279522">
    <property type="component" value="Unassembled WGS sequence"/>
</dbReference>
<protein>
    <submittedName>
        <fullName evidence="3">Helix-turn-helix domain-containing protein</fullName>
    </submittedName>
</protein>
<dbReference type="SUPFAM" id="SSF47413">
    <property type="entry name" value="lambda repressor-like DNA-binding domains"/>
    <property type="match status" value="1"/>
</dbReference>
<dbReference type="AlphaFoldDB" id="A0AAD1TWC1"/>
<feature type="domain" description="HTH cro/C1-type" evidence="1">
    <location>
        <begin position="16"/>
        <end position="69"/>
    </location>
</feature>
<reference evidence="2" key="1">
    <citation type="submission" date="2022-05" db="EMBL/GenBank/DDBJ databases">
        <authorList>
            <person name="Alioto T."/>
            <person name="Alioto T."/>
            <person name="Gomez Garrido J."/>
        </authorList>
    </citation>
    <scope>NUCLEOTIDE SEQUENCE</scope>
    <source>
        <strain evidence="2">112</strain>
    </source>
</reference>
<evidence type="ECO:0000313" key="4">
    <source>
        <dbReference type="Proteomes" id="UP000789647"/>
    </source>
</evidence>
<evidence type="ECO:0000313" key="3">
    <source>
        <dbReference type="EMBL" id="ELV3682481.1"/>
    </source>
</evidence>
<dbReference type="SMART" id="SM00530">
    <property type="entry name" value="HTH_XRE"/>
    <property type="match status" value="1"/>
</dbReference>
<dbReference type="Gene3D" id="1.10.260.40">
    <property type="entry name" value="lambda repressor-like DNA-binding domains"/>
    <property type="match status" value="1"/>
</dbReference>
<dbReference type="InterPro" id="IPR001387">
    <property type="entry name" value="Cro/C1-type_HTH"/>
</dbReference>
<sequence>MKEKTHQINHPQVQRLNEILELKNLTKSDMARICGVSAQSVNNWFVRGTIGKSSAIKLADALGVSLEWILGQEVGEKDGLKPDEQRLLELYRQLPVEEQQNMLRIFAIRLKELDELYEKYMSRRIKGDKPESNTN</sequence>
<name>A0AAD1TWC1_CITFR</name>
<dbReference type="Pfam" id="PF01381">
    <property type="entry name" value="HTH_3"/>
    <property type="match status" value="1"/>
</dbReference>
<evidence type="ECO:0000259" key="1">
    <source>
        <dbReference type="PROSITE" id="PS50943"/>
    </source>
</evidence>
<dbReference type="PROSITE" id="PS50943">
    <property type="entry name" value="HTH_CROC1"/>
    <property type="match status" value="1"/>
</dbReference>
<gene>
    <name evidence="2" type="ORF">AI2935V1_2464</name>
    <name evidence="3" type="ORF">SGX49_004984</name>
</gene>
<dbReference type="Proteomes" id="UP000789647">
    <property type="component" value="Chromosome"/>
</dbReference>
<dbReference type="GO" id="GO:0003677">
    <property type="term" value="F:DNA binding"/>
    <property type="evidence" value="ECO:0007669"/>
    <property type="project" value="InterPro"/>
</dbReference>